<dbReference type="OrthoDB" id="9806601at2"/>
<protein>
    <submittedName>
        <fullName evidence="3">Oxidoreductase</fullName>
    </submittedName>
</protein>
<accession>A0A0C6FWV7</accession>
<evidence type="ECO:0000313" key="4">
    <source>
        <dbReference type="Proteomes" id="UP000061432"/>
    </source>
</evidence>
<dbReference type="PATRIC" id="fig|270351.10.peg.7232"/>
<sequence>MEAFPKPPAASLWAAGAVPAGRFGPLDRDVQADVAIVGGGYTGLSAALALAERGERAVVLEANAIGWGASGRNGGVVSAKFRPSFQAIASRHGLGVAKRMHAIAYDSVETLERLIAEHGIADANYARVGQLKCAHKSATLAAAVADMEWMRREMGDTSVSVLSREAVAEETGSQDFVGGVLSAKAGGLHPLNYARGLAQAASARGIAIHEASPALRFHREAGGIRVETPGGSVRARQVIVATNGYTDLTRAAAPLRTRLIPFRSAILATEPLSDNLRAALLPSRRIYVETRRMMRWFRMVDGRMVFGGRGAFGRSDSEAAFATLHRAMVRTFPALADTAVAHRWSGLVGMTLDALPHVGRLDDRVSFAMGYNGAGVAMSSHLGGVAAAFALGESPDVALLGAGGFQPVPFYGLREPVIRLVAGWYQFLDTIGR</sequence>
<dbReference type="PANTHER" id="PTHR13847:SF281">
    <property type="entry name" value="FAD DEPENDENT OXIDOREDUCTASE DOMAIN-CONTAINING PROTEIN"/>
    <property type="match status" value="1"/>
</dbReference>
<dbReference type="EMBL" id="AP014706">
    <property type="protein sequence ID" value="BAQ50084.1"/>
    <property type="molecule type" value="Genomic_DNA"/>
</dbReference>
<keyword evidence="3" id="KW-0614">Plasmid</keyword>
<geneLocation type="plasmid" evidence="4">
    <name>pMaq22A_2p DNA</name>
</geneLocation>
<dbReference type="RefSeq" id="WP_060851154.1">
    <property type="nucleotide sequence ID" value="NZ_AP014706.1"/>
</dbReference>
<evidence type="ECO:0000259" key="2">
    <source>
        <dbReference type="Pfam" id="PF01266"/>
    </source>
</evidence>
<dbReference type="AlphaFoldDB" id="A0A0C6FWV7"/>
<name>A0A0C6FWV7_9HYPH</name>
<dbReference type="GO" id="GO:0005737">
    <property type="term" value="C:cytoplasm"/>
    <property type="evidence" value="ECO:0007669"/>
    <property type="project" value="TreeGrafter"/>
</dbReference>
<dbReference type="Proteomes" id="UP000061432">
    <property type="component" value="Plasmid pMaq22A_2p"/>
</dbReference>
<organism evidence="3 4">
    <name type="scientific">Methylobacterium aquaticum</name>
    <dbReference type="NCBI Taxonomy" id="270351"/>
    <lineage>
        <taxon>Bacteria</taxon>
        <taxon>Pseudomonadati</taxon>
        <taxon>Pseudomonadota</taxon>
        <taxon>Alphaproteobacteria</taxon>
        <taxon>Hyphomicrobiales</taxon>
        <taxon>Methylobacteriaceae</taxon>
        <taxon>Methylobacterium</taxon>
    </lineage>
</organism>
<dbReference type="KEGG" id="maqu:Maq22A_2p41590"/>
<dbReference type="SUPFAM" id="SSF51905">
    <property type="entry name" value="FAD/NAD(P)-binding domain"/>
    <property type="match status" value="1"/>
</dbReference>
<keyword evidence="1" id="KW-0560">Oxidoreductase</keyword>
<dbReference type="Gene3D" id="3.30.9.10">
    <property type="entry name" value="D-Amino Acid Oxidase, subunit A, domain 2"/>
    <property type="match status" value="1"/>
</dbReference>
<dbReference type="Gene3D" id="3.50.50.60">
    <property type="entry name" value="FAD/NAD(P)-binding domain"/>
    <property type="match status" value="1"/>
</dbReference>
<dbReference type="InterPro" id="IPR036188">
    <property type="entry name" value="FAD/NAD-bd_sf"/>
</dbReference>
<evidence type="ECO:0000256" key="1">
    <source>
        <dbReference type="ARBA" id="ARBA00023002"/>
    </source>
</evidence>
<dbReference type="GO" id="GO:0016491">
    <property type="term" value="F:oxidoreductase activity"/>
    <property type="evidence" value="ECO:0007669"/>
    <property type="project" value="UniProtKB-KW"/>
</dbReference>
<gene>
    <name evidence="3" type="primary">dadA</name>
    <name evidence="3" type="ORF">Maq22A_2p41590</name>
</gene>
<proteinExistence type="predicted"/>
<reference evidence="3 4" key="1">
    <citation type="journal article" date="2015" name="Genome Announc.">
        <title>Complete Genome Sequence of Methylobacterium aquaticum Strain 22A, Isolated from Racomitrium japonicum Moss.</title>
        <authorList>
            <person name="Tani A."/>
            <person name="Ogura Y."/>
            <person name="Hayashi T."/>
            <person name="Kimbara K."/>
        </authorList>
    </citation>
    <scope>NUCLEOTIDE SEQUENCE [LARGE SCALE GENOMIC DNA]</scope>
    <source>
        <strain evidence="3 4">MA-22A</strain>
        <plasmid evidence="4">Plasmid pMaq22A_2p DNA</plasmid>
    </source>
</reference>
<dbReference type="PANTHER" id="PTHR13847">
    <property type="entry name" value="SARCOSINE DEHYDROGENASE-RELATED"/>
    <property type="match status" value="1"/>
</dbReference>
<dbReference type="InterPro" id="IPR006076">
    <property type="entry name" value="FAD-dep_OxRdtase"/>
</dbReference>
<reference evidence="4" key="2">
    <citation type="submission" date="2015-01" db="EMBL/GenBank/DDBJ databases">
        <title>Complete genome sequence of Methylobacterium aquaticum strain 22A.</title>
        <authorList>
            <person name="Tani A."/>
            <person name="Ogura Y."/>
            <person name="Hayashi T."/>
        </authorList>
    </citation>
    <scope>NUCLEOTIDE SEQUENCE [LARGE SCALE GENOMIC DNA]</scope>
    <source>
        <strain evidence="4">MA-22A</strain>
        <plasmid evidence="4">Plasmid pMaq22A_2p DNA</plasmid>
    </source>
</reference>
<dbReference type="Pfam" id="PF01266">
    <property type="entry name" value="DAO"/>
    <property type="match status" value="1"/>
</dbReference>
<evidence type="ECO:0000313" key="3">
    <source>
        <dbReference type="EMBL" id="BAQ50084.1"/>
    </source>
</evidence>
<feature type="domain" description="FAD dependent oxidoreductase" evidence="2">
    <location>
        <begin position="33"/>
        <end position="387"/>
    </location>
</feature>